<dbReference type="RefSeq" id="WP_186853673.1">
    <property type="nucleotide sequence ID" value="NZ_JACOPG010000001.1"/>
</dbReference>
<keyword evidence="3" id="KW-1185">Reference proteome</keyword>
<proteinExistence type="predicted"/>
<gene>
    <name evidence="2" type="ORF">H8R94_01640</name>
</gene>
<name>A0ABR7GD18_9FIRM</name>
<evidence type="ECO:0000313" key="3">
    <source>
        <dbReference type="Proteomes" id="UP000643810"/>
    </source>
</evidence>
<comment type="caution">
    <text evidence="2">The sequence shown here is derived from an EMBL/GenBank/DDBJ whole genome shotgun (WGS) entry which is preliminary data.</text>
</comment>
<sequence>MSHLVRVSDQTYAKMCKEKPPGMTQGQYFDLLVENQSRAMEVQRDVSEKLQKILEMLSEKPASEFNKSQSNERQKNENGNAGDMFTELFQNERKKEE</sequence>
<dbReference type="Proteomes" id="UP000643810">
    <property type="component" value="Unassembled WGS sequence"/>
</dbReference>
<dbReference type="EMBL" id="JACOPG010000001">
    <property type="protein sequence ID" value="MBC5685328.1"/>
    <property type="molecule type" value="Genomic_DNA"/>
</dbReference>
<evidence type="ECO:0008006" key="4">
    <source>
        <dbReference type="Google" id="ProtNLM"/>
    </source>
</evidence>
<accession>A0ABR7GD18</accession>
<evidence type="ECO:0000313" key="2">
    <source>
        <dbReference type="EMBL" id="MBC5685328.1"/>
    </source>
</evidence>
<reference evidence="2 3" key="1">
    <citation type="submission" date="2020-08" db="EMBL/GenBank/DDBJ databases">
        <title>Genome public.</title>
        <authorList>
            <person name="Liu C."/>
            <person name="Sun Q."/>
        </authorList>
    </citation>
    <scope>NUCLEOTIDE SEQUENCE [LARGE SCALE GENOMIC DNA]</scope>
    <source>
        <strain evidence="2 3">NSJ-9</strain>
    </source>
</reference>
<organism evidence="2 3">
    <name type="scientific">Roseburia lenta</name>
    <dbReference type="NCBI Taxonomy" id="2763061"/>
    <lineage>
        <taxon>Bacteria</taxon>
        <taxon>Bacillati</taxon>
        <taxon>Bacillota</taxon>
        <taxon>Clostridia</taxon>
        <taxon>Lachnospirales</taxon>
        <taxon>Lachnospiraceae</taxon>
        <taxon>Roseburia</taxon>
    </lineage>
</organism>
<feature type="region of interest" description="Disordered" evidence="1">
    <location>
        <begin position="60"/>
        <end position="97"/>
    </location>
</feature>
<protein>
    <recommendedName>
        <fullName evidence="4">Plasmid segregation centromere-binding protein ParR</fullName>
    </recommendedName>
</protein>
<evidence type="ECO:0000256" key="1">
    <source>
        <dbReference type="SAM" id="MobiDB-lite"/>
    </source>
</evidence>